<dbReference type="AlphaFoldDB" id="A0A8C4Q7V8"/>
<evidence type="ECO:0000256" key="1">
    <source>
        <dbReference type="ARBA" id="ARBA00001947"/>
    </source>
</evidence>
<evidence type="ECO:0000259" key="14">
    <source>
        <dbReference type="PROSITE" id="PS51747"/>
    </source>
</evidence>
<dbReference type="InterPro" id="IPR002125">
    <property type="entry name" value="CMP_dCMP_dom"/>
</dbReference>
<evidence type="ECO:0000256" key="8">
    <source>
        <dbReference type="ARBA" id="ARBA00041763"/>
    </source>
</evidence>
<dbReference type="InterPro" id="IPR016193">
    <property type="entry name" value="Cytidine_deaminase-like"/>
</dbReference>
<dbReference type="GO" id="GO:0009165">
    <property type="term" value="P:nucleotide biosynthetic process"/>
    <property type="evidence" value="ECO:0007669"/>
    <property type="project" value="UniProtKB-KW"/>
</dbReference>
<evidence type="ECO:0000256" key="7">
    <source>
        <dbReference type="ARBA" id="ARBA00038938"/>
    </source>
</evidence>
<evidence type="ECO:0000256" key="5">
    <source>
        <dbReference type="ARBA" id="ARBA00022801"/>
    </source>
</evidence>
<feature type="region of interest" description="Disordered" evidence="13">
    <location>
        <begin position="1"/>
        <end position="39"/>
    </location>
</feature>
<dbReference type="Pfam" id="PF00383">
    <property type="entry name" value="dCMP_cyt_deam_1"/>
    <property type="match status" value="1"/>
</dbReference>
<dbReference type="OMA" id="HCEEVGC"/>
<evidence type="ECO:0000256" key="2">
    <source>
        <dbReference type="ARBA" id="ARBA00006576"/>
    </source>
</evidence>
<dbReference type="PANTHER" id="PTHR11086:SF18">
    <property type="entry name" value="DEOXYCYTIDYLATE DEAMINASE"/>
    <property type="match status" value="1"/>
</dbReference>
<evidence type="ECO:0000313" key="15">
    <source>
        <dbReference type="Ensembl" id="ENSEBUP00000011367.1"/>
    </source>
</evidence>
<dbReference type="PROSITE" id="PS51747">
    <property type="entry name" value="CYT_DCMP_DEAMINASES_2"/>
    <property type="match status" value="1"/>
</dbReference>
<comment type="catalytic activity">
    <reaction evidence="10">
        <text>dCMP + H2O + H(+) = dUMP + NH4(+)</text>
        <dbReference type="Rhea" id="RHEA:22924"/>
        <dbReference type="ChEBI" id="CHEBI:15377"/>
        <dbReference type="ChEBI" id="CHEBI:15378"/>
        <dbReference type="ChEBI" id="CHEBI:28938"/>
        <dbReference type="ChEBI" id="CHEBI:57566"/>
        <dbReference type="ChEBI" id="CHEBI:246422"/>
        <dbReference type="EC" id="3.5.4.12"/>
    </reaction>
    <physiologicalReaction direction="left-to-right" evidence="10">
        <dbReference type="Rhea" id="RHEA:22925"/>
    </physiologicalReaction>
</comment>
<dbReference type="PANTHER" id="PTHR11086">
    <property type="entry name" value="DEOXYCYTIDYLATE DEAMINASE-RELATED"/>
    <property type="match status" value="1"/>
</dbReference>
<evidence type="ECO:0000256" key="12">
    <source>
        <dbReference type="ARBA" id="ARBA00071582"/>
    </source>
</evidence>
<sequence length="234" mass="25719">MNNLRKHDEKTSDNVQEQGIDDLPTARTNESATAGDGGKRTDYLQWSEYFMAVAFLSAQRSKDPSSQVGACIVNNENKIVGIGYNGMPNGCSDDLLPWRRSAPDRLDTKYPYVCHAEMNAILNKNCADVKGCSLYVALFPCNECAKLIIQSGICEVIYMSDKYATSLESVASRRLLSMAGVHLRKFVPQCRHIVIDFESINSSAGVEFDPKTSHGSAVTNVETVDPPEIVEQTG</sequence>
<dbReference type="Ensembl" id="ENSEBUT00000011935.1">
    <property type="protein sequence ID" value="ENSEBUP00000011367.1"/>
    <property type="gene ID" value="ENSEBUG00000007299.1"/>
</dbReference>
<dbReference type="PROSITE" id="PS00903">
    <property type="entry name" value="CYT_DCMP_DEAMINASES_1"/>
    <property type="match status" value="1"/>
</dbReference>
<dbReference type="GeneTree" id="ENSGT00940000153676"/>
<name>A0A8C4Q7V8_EPTBU</name>
<protein>
    <recommendedName>
        <fullName evidence="12">Deoxycytidylate deaminase</fullName>
        <ecNumber evidence="7">3.5.4.12</ecNumber>
    </recommendedName>
    <alternativeName>
        <fullName evidence="8">dCMP deaminase</fullName>
    </alternativeName>
</protein>
<evidence type="ECO:0000313" key="16">
    <source>
        <dbReference type="Proteomes" id="UP000694388"/>
    </source>
</evidence>
<dbReference type="InterPro" id="IPR015517">
    <property type="entry name" value="dCMP_deaminase-rel"/>
</dbReference>
<dbReference type="FunFam" id="3.40.140.10:FF:000021">
    <property type="entry name" value="Deoxycytidylate deaminase"/>
    <property type="match status" value="1"/>
</dbReference>
<dbReference type="EC" id="3.5.4.12" evidence="7"/>
<dbReference type="InterPro" id="IPR035105">
    <property type="entry name" value="Deoxycytidylate_deaminase_dom"/>
</dbReference>
<dbReference type="GO" id="GO:0005737">
    <property type="term" value="C:cytoplasm"/>
    <property type="evidence" value="ECO:0007669"/>
    <property type="project" value="TreeGrafter"/>
</dbReference>
<keyword evidence="16" id="KW-1185">Reference proteome</keyword>
<dbReference type="GO" id="GO:0004132">
    <property type="term" value="F:dCMP deaminase activity"/>
    <property type="evidence" value="ECO:0007669"/>
    <property type="project" value="UniProtKB-EC"/>
</dbReference>
<evidence type="ECO:0000256" key="3">
    <source>
        <dbReference type="ARBA" id="ARBA00022723"/>
    </source>
</evidence>
<keyword evidence="4" id="KW-0545">Nucleotide biosynthesis</keyword>
<comment type="function">
    <text evidence="11">Catalyzes the deamination of dCMP to dUMP, providing the nucleoside monophosphate substrate for the thymidylate synthase/TYMS. Also, part of a nucleotide salvage pathway that eliminates epigenetically modified 5-hydroxymethyl-dCMP (hmdCMP) in a two-step process entailing deamination to cytotoxic 5-hydroxymethyl-dUMP (hmdUMP), followed by its hydrolysis into 5-hydroxymethyluracil (hmU) and 2-deoxy-D-ribose 5-phosphate (deoxyribosephosphate). Catalyzes the first step in that pathway, the deamination of 5-hydroxymethyl-dCMP (hmdCMP).</text>
</comment>
<comment type="similarity">
    <text evidence="2">Belongs to the cytidine and deoxycytidylate deaminase family.</text>
</comment>
<dbReference type="InterPro" id="IPR016192">
    <property type="entry name" value="APOBEC/CMP_deaminase_Zn-bd"/>
</dbReference>
<evidence type="ECO:0000256" key="13">
    <source>
        <dbReference type="SAM" id="MobiDB-lite"/>
    </source>
</evidence>
<dbReference type="SUPFAM" id="SSF53927">
    <property type="entry name" value="Cytidine deaminase-like"/>
    <property type="match status" value="1"/>
</dbReference>
<reference evidence="15" key="2">
    <citation type="submission" date="2025-09" db="UniProtKB">
        <authorList>
            <consortium name="Ensembl"/>
        </authorList>
    </citation>
    <scope>IDENTIFICATION</scope>
</reference>
<accession>A0A8C4Q7V8</accession>
<dbReference type="CDD" id="cd01286">
    <property type="entry name" value="deoxycytidylate_deaminase"/>
    <property type="match status" value="1"/>
</dbReference>
<comment type="cofactor">
    <cofactor evidence="1">
        <name>Zn(2+)</name>
        <dbReference type="ChEBI" id="CHEBI:29105"/>
    </cofactor>
</comment>
<evidence type="ECO:0000256" key="6">
    <source>
        <dbReference type="ARBA" id="ARBA00022833"/>
    </source>
</evidence>
<proteinExistence type="inferred from homology"/>
<evidence type="ECO:0000256" key="11">
    <source>
        <dbReference type="ARBA" id="ARBA00059334"/>
    </source>
</evidence>
<evidence type="ECO:0000256" key="9">
    <source>
        <dbReference type="ARBA" id="ARBA00050096"/>
    </source>
</evidence>
<evidence type="ECO:0000256" key="4">
    <source>
        <dbReference type="ARBA" id="ARBA00022727"/>
    </source>
</evidence>
<dbReference type="GO" id="GO:0008270">
    <property type="term" value="F:zinc ion binding"/>
    <property type="evidence" value="ECO:0007669"/>
    <property type="project" value="InterPro"/>
</dbReference>
<organism evidence="15 16">
    <name type="scientific">Eptatretus burgeri</name>
    <name type="common">Inshore hagfish</name>
    <dbReference type="NCBI Taxonomy" id="7764"/>
    <lineage>
        <taxon>Eukaryota</taxon>
        <taxon>Metazoa</taxon>
        <taxon>Chordata</taxon>
        <taxon>Craniata</taxon>
        <taxon>Vertebrata</taxon>
        <taxon>Cyclostomata</taxon>
        <taxon>Myxini</taxon>
        <taxon>Myxiniformes</taxon>
        <taxon>Myxinidae</taxon>
        <taxon>Eptatretinae</taxon>
        <taxon>Eptatretus</taxon>
    </lineage>
</organism>
<comment type="catalytic activity">
    <reaction evidence="9">
        <text>5-hydroxymethyl-dCMP + H2O + H(+) = 5-hydroxymethyl-dUMP + NH4(+)</text>
        <dbReference type="Rhea" id="RHEA:77175"/>
        <dbReference type="ChEBI" id="CHEBI:15377"/>
        <dbReference type="ChEBI" id="CHEBI:15378"/>
        <dbReference type="ChEBI" id="CHEBI:28938"/>
        <dbReference type="ChEBI" id="CHEBI:57962"/>
        <dbReference type="ChEBI" id="CHEBI:90409"/>
    </reaction>
    <physiologicalReaction direction="left-to-right" evidence="9">
        <dbReference type="Rhea" id="RHEA:77176"/>
    </physiologicalReaction>
</comment>
<evidence type="ECO:0000256" key="10">
    <source>
        <dbReference type="ARBA" id="ARBA00051515"/>
    </source>
</evidence>
<keyword evidence="5" id="KW-0378">Hydrolase</keyword>
<feature type="domain" description="CMP/dCMP-type deaminase" evidence="14">
    <location>
        <begin position="45"/>
        <end position="175"/>
    </location>
</feature>
<feature type="compositionally biased region" description="Basic and acidic residues" evidence="13">
    <location>
        <begin position="1"/>
        <end position="12"/>
    </location>
</feature>
<dbReference type="Proteomes" id="UP000694388">
    <property type="component" value="Unplaced"/>
</dbReference>
<reference evidence="15" key="1">
    <citation type="submission" date="2025-08" db="UniProtKB">
        <authorList>
            <consortium name="Ensembl"/>
        </authorList>
    </citation>
    <scope>IDENTIFICATION</scope>
</reference>
<keyword evidence="3" id="KW-0479">Metal-binding</keyword>
<keyword evidence="6" id="KW-0862">Zinc</keyword>
<dbReference type="Gene3D" id="3.40.140.10">
    <property type="entry name" value="Cytidine Deaminase, domain 2"/>
    <property type="match status" value="1"/>
</dbReference>